<name>A0A7R9YBX4_9STRA</name>
<organism evidence="1">
    <name type="scientific">Pinguiococcus pyrenoidosus</name>
    <dbReference type="NCBI Taxonomy" id="172671"/>
    <lineage>
        <taxon>Eukaryota</taxon>
        <taxon>Sar</taxon>
        <taxon>Stramenopiles</taxon>
        <taxon>Ochrophyta</taxon>
        <taxon>Pinguiophyceae</taxon>
        <taxon>Pinguiochrysidales</taxon>
        <taxon>Pinguiochrysidaceae</taxon>
        <taxon>Pinguiococcus</taxon>
    </lineage>
</organism>
<sequence>MTSCCPPLRYCVRGARNCCLKPHERELLDVANELFDKVNPDKTWWPASCCVNEKLGNAETMLLLRTLRDDKNEEVEPYRELMVNFADNLREATGEHTEGGRAITINEFSDALIKALNLYMADASKKVTHAVKLEYQEMQREIGGTSEL</sequence>
<accession>A0A7R9YBX4</accession>
<proteinExistence type="predicted"/>
<dbReference type="AlphaFoldDB" id="A0A7R9YBX4"/>
<evidence type="ECO:0000313" key="1">
    <source>
        <dbReference type="EMBL" id="CAD8256826.1"/>
    </source>
</evidence>
<gene>
    <name evidence="1" type="ORF">PPYR1160_LOCUS6318</name>
</gene>
<protein>
    <submittedName>
        <fullName evidence="1">Uncharacterized protein</fullName>
    </submittedName>
</protein>
<dbReference type="EMBL" id="HBEA01008206">
    <property type="protein sequence ID" value="CAD8256826.1"/>
    <property type="molecule type" value="Transcribed_RNA"/>
</dbReference>
<reference evidence="1" key="1">
    <citation type="submission" date="2021-01" db="EMBL/GenBank/DDBJ databases">
        <authorList>
            <person name="Corre E."/>
            <person name="Pelletier E."/>
            <person name="Niang G."/>
            <person name="Scheremetjew M."/>
            <person name="Finn R."/>
            <person name="Kale V."/>
            <person name="Holt S."/>
            <person name="Cochrane G."/>
            <person name="Meng A."/>
            <person name="Brown T."/>
            <person name="Cohen L."/>
        </authorList>
    </citation>
    <scope>NUCLEOTIDE SEQUENCE</scope>
    <source>
        <strain evidence="1">CCMP2078</strain>
    </source>
</reference>